<evidence type="ECO:0000313" key="3">
    <source>
        <dbReference type="Proteomes" id="UP001055286"/>
    </source>
</evidence>
<keyword evidence="1" id="KW-0732">Signal</keyword>
<accession>A0AA37HEL2</accession>
<reference evidence="2" key="1">
    <citation type="journal article" date="2016" name="Front. Microbiol.">
        <title>Genome Sequence of the Piezophilic, Mesophilic Sulfate-Reducing Bacterium Desulfovibrio indicus J2T.</title>
        <authorList>
            <person name="Cao J."/>
            <person name="Maignien L."/>
            <person name="Shao Z."/>
            <person name="Alain K."/>
            <person name="Jebbar M."/>
        </authorList>
    </citation>
    <scope>NUCLEOTIDE SEQUENCE</scope>
    <source>
        <strain evidence="2">JCM 32048</strain>
    </source>
</reference>
<proteinExistence type="predicted"/>
<organism evidence="2 3">
    <name type="scientific">Methylobacterium frigidaeris</name>
    <dbReference type="NCBI Taxonomy" id="2038277"/>
    <lineage>
        <taxon>Bacteria</taxon>
        <taxon>Pseudomonadati</taxon>
        <taxon>Pseudomonadota</taxon>
        <taxon>Alphaproteobacteria</taxon>
        <taxon>Hyphomicrobiales</taxon>
        <taxon>Methylobacteriaceae</taxon>
        <taxon>Methylobacterium</taxon>
    </lineage>
</organism>
<feature type="chain" id="PRO_5041325639" evidence="1">
    <location>
        <begin position="34"/>
        <end position="134"/>
    </location>
</feature>
<dbReference type="AlphaFoldDB" id="A0AA37HEL2"/>
<sequence length="134" mass="14191">MSFTSARRTAMTCLTGGMSLAMAGVLNSSVALAQPLMVRVNPYLADQGVLMSGNQTGSVQTLFYAGPRYTGANGRGARVGIGSSIPDWVQIGSFQNVSVQGLNPVGYYGYFISPDDKAVIVDLGSRRIVRVIRP</sequence>
<comment type="caution">
    <text evidence="2">The sequence shown here is derived from an EMBL/GenBank/DDBJ whole genome shotgun (WGS) entry which is preliminary data.</text>
</comment>
<gene>
    <name evidence="2" type="ORF">MPEAHAMD_4499</name>
</gene>
<dbReference type="Proteomes" id="UP001055286">
    <property type="component" value="Unassembled WGS sequence"/>
</dbReference>
<dbReference type="EMBL" id="BPQJ01000024">
    <property type="protein sequence ID" value="GJD64318.1"/>
    <property type="molecule type" value="Genomic_DNA"/>
</dbReference>
<protein>
    <submittedName>
        <fullName evidence="2">Uncharacterized protein</fullName>
    </submittedName>
</protein>
<keyword evidence="3" id="KW-1185">Reference proteome</keyword>
<dbReference type="RefSeq" id="WP_238192444.1">
    <property type="nucleotide sequence ID" value="NZ_BPQJ01000024.1"/>
</dbReference>
<feature type="signal peptide" evidence="1">
    <location>
        <begin position="1"/>
        <end position="33"/>
    </location>
</feature>
<evidence type="ECO:0000313" key="2">
    <source>
        <dbReference type="EMBL" id="GJD64318.1"/>
    </source>
</evidence>
<evidence type="ECO:0000256" key="1">
    <source>
        <dbReference type="SAM" id="SignalP"/>
    </source>
</evidence>
<reference evidence="2" key="2">
    <citation type="submission" date="2021-08" db="EMBL/GenBank/DDBJ databases">
        <authorList>
            <person name="Tani A."/>
            <person name="Ola A."/>
            <person name="Ogura Y."/>
            <person name="Katsura K."/>
            <person name="Hayashi T."/>
        </authorList>
    </citation>
    <scope>NUCLEOTIDE SEQUENCE</scope>
    <source>
        <strain evidence="2">JCM 32048</strain>
    </source>
</reference>
<name>A0AA37HEL2_9HYPH</name>